<evidence type="ECO:0000256" key="7">
    <source>
        <dbReference type="ARBA" id="ARBA00023159"/>
    </source>
</evidence>
<reference evidence="14 15" key="1">
    <citation type="submission" date="2018-11" db="EMBL/GenBank/DDBJ databases">
        <title>Trebonia kvetii gen.nov., sp.nov., a novel acidophilic actinobacterium, and proposal of the new actinobacterial family Treboniaceae fam. nov.</title>
        <authorList>
            <person name="Rapoport D."/>
            <person name="Sagova-Mareckova M."/>
            <person name="Sedlacek I."/>
            <person name="Provaznik J."/>
            <person name="Kralova S."/>
            <person name="Pavlinic D."/>
            <person name="Benes V."/>
            <person name="Kopecky J."/>
        </authorList>
    </citation>
    <scope>NUCLEOTIDE SEQUENCE [LARGE SCALE GENOMIC DNA]</scope>
    <source>
        <strain evidence="14 15">15Tr583</strain>
    </source>
</reference>
<dbReference type="InterPro" id="IPR012318">
    <property type="entry name" value="HTH_CRP"/>
</dbReference>
<evidence type="ECO:0000256" key="9">
    <source>
        <dbReference type="ARBA" id="ARBA00029868"/>
    </source>
</evidence>
<proteinExistence type="predicted"/>
<evidence type="ECO:0000256" key="1">
    <source>
        <dbReference type="ARBA" id="ARBA00022491"/>
    </source>
</evidence>
<dbReference type="RefSeq" id="WP_145858947.1">
    <property type="nucleotide sequence ID" value="NZ_RPFW01000006.1"/>
</dbReference>
<dbReference type="Gene3D" id="1.10.10.10">
    <property type="entry name" value="Winged helix-like DNA-binding domain superfamily/Winged helix DNA-binding domain"/>
    <property type="match status" value="1"/>
</dbReference>
<evidence type="ECO:0000256" key="4">
    <source>
        <dbReference type="ARBA" id="ARBA00023015"/>
    </source>
</evidence>
<feature type="domain" description="Cyclic nucleotide-binding" evidence="12">
    <location>
        <begin position="10"/>
        <end position="113"/>
    </location>
</feature>
<protein>
    <recommendedName>
        <fullName evidence="11">CRP-like cAMP-activated global transcriptional regulator</fullName>
    </recommendedName>
    <alternativeName>
        <fullName evidence="10">cAMP receptor protein</fullName>
    </alternativeName>
    <alternativeName>
        <fullName evidence="9">cAMP regulatory protein</fullName>
    </alternativeName>
</protein>
<dbReference type="PROSITE" id="PS50042">
    <property type="entry name" value="CNMP_BINDING_3"/>
    <property type="match status" value="1"/>
</dbReference>
<evidence type="ECO:0000256" key="8">
    <source>
        <dbReference type="ARBA" id="ARBA00023163"/>
    </source>
</evidence>
<gene>
    <name evidence="14" type="ORF">EAS64_31550</name>
</gene>
<evidence type="ECO:0000256" key="10">
    <source>
        <dbReference type="ARBA" id="ARBA00033082"/>
    </source>
</evidence>
<evidence type="ECO:0000256" key="6">
    <source>
        <dbReference type="ARBA" id="ARBA00023149"/>
    </source>
</evidence>
<dbReference type="Gene3D" id="2.60.120.10">
    <property type="entry name" value="Jelly Rolls"/>
    <property type="match status" value="1"/>
</dbReference>
<dbReference type="InterPro" id="IPR014710">
    <property type="entry name" value="RmlC-like_jellyroll"/>
</dbReference>
<dbReference type="SUPFAM" id="SSF51206">
    <property type="entry name" value="cAMP-binding domain-like"/>
    <property type="match status" value="1"/>
</dbReference>
<dbReference type="SUPFAM" id="SSF46785">
    <property type="entry name" value="Winged helix' DNA-binding domain"/>
    <property type="match status" value="1"/>
</dbReference>
<evidence type="ECO:0000313" key="14">
    <source>
        <dbReference type="EMBL" id="TVZ01968.1"/>
    </source>
</evidence>
<dbReference type="SMART" id="SM00100">
    <property type="entry name" value="cNMP"/>
    <property type="match status" value="1"/>
</dbReference>
<keyword evidence="3" id="KW-0547">Nucleotide-binding</keyword>
<keyword evidence="7" id="KW-0010">Activator</keyword>
<dbReference type="FunFam" id="2.60.120.10:FF:000003">
    <property type="entry name" value="Crp/Fnr family transcriptional regulator"/>
    <property type="match status" value="1"/>
</dbReference>
<keyword evidence="5" id="KW-0238">DNA-binding</keyword>
<name>A0A6P2BSW5_9ACTN</name>
<dbReference type="EMBL" id="RPFW01000006">
    <property type="protein sequence ID" value="TVZ01968.1"/>
    <property type="molecule type" value="Genomic_DNA"/>
</dbReference>
<accession>A0A6P2BSW5</accession>
<sequence length="227" mass="25014">MDKVLAGTVLFQGLPADAAERLYAVAECSDIPRGDVIFRQGEPGASMYVILHGKVRMTRPADPGRENLLTLLGPGDLFGELTLFDPAPRKATATAITDVEIAEFTASAMKEWLAAEPEAAWHFLRLLARRLRRVNDTLENLLFGDVPRRVARTLIDMAERFGDPVPDGVRVHHDLTQEQLAQHIGASRESVNKALSELAARSIVRLEQKTVVILDIERLKRKSGSSG</sequence>
<dbReference type="GO" id="GO:0005829">
    <property type="term" value="C:cytosol"/>
    <property type="evidence" value="ECO:0007669"/>
    <property type="project" value="TreeGrafter"/>
</dbReference>
<dbReference type="CDD" id="cd00038">
    <property type="entry name" value="CAP_ED"/>
    <property type="match status" value="1"/>
</dbReference>
<evidence type="ECO:0000256" key="3">
    <source>
        <dbReference type="ARBA" id="ARBA00022741"/>
    </source>
</evidence>
<dbReference type="Pfam" id="PF13545">
    <property type="entry name" value="HTH_Crp_2"/>
    <property type="match status" value="1"/>
</dbReference>
<dbReference type="GO" id="GO:0045893">
    <property type="term" value="P:positive regulation of DNA-templated transcription"/>
    <property type="evidence" value="ECO:0007669"/>
    <property type="project" value="UniProtKB-ARBA"/>
</dbReference>
<dbReference type="InterPro" id="IPR018490">
    <property type="entry name" value="cNMP-bd_dom_sf"/>
</dbReference>
<evidence type="ECO:0000256" key="5">
    <source>
        <dbReference type="ARBA" id="ARBA00023125"/>
    </source>
</evidence>
<keyword evidence="8" id="KW-0804">Transcription</keyword>
<evidence type="ECO:0000259" key="13">
    <source>
        <dbReference type="PROSITE" id="PS51063"/>
    </source>
</evidence>
<dbReference type="Pfam" id="PF00027">
    <property type="entry name" value="cNMP_binding"/>
    <property type="match status" value="1"/>
</dbReference>
<dbReference type="PANTHER" id="PTHR24567">
    <property type="entry name" value="CRP FAMILY TRANSCRIPTIONAL REGULATORY PROTEIN"/>
    <property type="match status" value="1"/>
</dbReference>
<dbReference type="GO" id="GO:0003700">
    <property type="term" value="F:DNA-binding transcription factor activity"/>
    <property type="evidence" value="ECO:0007669"/>
    <property type="project" value="UniProtKB-ARBA"/>
</dbReference>
<dbReference type="InterPro" id="IPR050397">
    <property type="entry name" value="Env_Response_Regulators"/>
</dbReference>
<dbReference type="AlphaFoldDB" id="A0A6P2BSW5"/>
<dbReference type="PROSITE" id="PS51063">
    <property type="entry name" value="HTH_CRP_2"/>
    <property type="match status" value="1"/>
</dbReference>
<dbReference type="InterPro" id="IPR036390">
    <property type="entry name" value="WH_DNA-bd_sf"/>
</dbReference>
<keyword evidence="1" id="KW-0678">Repressor</keyword>
<keyword evidence="4" id="KW-0805">Transcription regulation</keyword>
<dbReference type="GO" id="GO:0030552">
    <property type="term" value="F:cAMP binding"/>
    <property type="evidence" value="ECO:0007669"/>
    <property type="project" value="UniProtKB-KW"/>
</dbReference>
<evidence type="ECO:0000256" key="11">
    <source>
        <dbReference type="ARBA" id="ARBA00068047"/>
    </source>
</evidence>
<dbReference type="OrthoDB" id="892842at2"/>
<dbReference type="GO" id="GO:0045892">
    <property type="term" value="P:negative regulation of DNA-templated transcription"/>
    <property type="evidence" value="ECO:0007669"/>
    <property type="project" value="UniProtKB-ARBA"/>
</dbReference>
<keyword evidence="15" id="KW-1185">Reference proteome</keyword>
<evidence type="ECO:0000259" key="12">
    <source>
        <dbReference type="PROSITE" id="PS50042"/>
    </source>
</evidence>
<feature type="domain" description="HTH crp-type" evidence="13">
    <location>
        <begin position="144"/>
        <end position="217"/>
    </location>
</feature>
<keyword evidence="6" id="KW-0114">cAMP</keyword>
<comment type="caution">
    <text evidence="14">The sequence shown here is derived from an EMBL/GenBank/DDBJ whole genome shotgun (WGS) entry which is preliminary data.</text>
</comment>
<evidence type="ECO:0000313" key="15">
    <source>
        <dbReference type="Proteomes" id="UP000460272"/>
    </source>
</evidence>
<keyword evidence="2" id="KW-0116">cAMP-binding</keyword>
<organism evidence="14 15">
    <name type="scientific">Trebonia kvetii</name>
    <dbReference type="NCBI Taxonomy" id="2480626"/>
    <lineage>
        <taxon>Bacteria</taxon>
        <taxon>Bacillati</taxon>
        <taxon>Actinomycetota</taxon>
        <taxon>Actinomycetes</taxon>
        <taxon>Streptosporangiales</taxon>
        <taxon>Treboniaceae</taxon>
        <taxon>Trebonia</taxon>
    </lineage>
</organism>
<dbReference type="InterPro" id="IPR000595">
    <property type="entry name" value="cNMP-bd_dom"/>
</dbReference>
<dbReference type="SMART" id="SM00419">
    <property type="entry name" value="HTH_CRP"/>
    <property type="match status" value="1"/>
</dbReference>
<dbReference type="Proteomes" id="UP000460272">
    <property type="component" value="Unassembled WGS sequence"/>
</dbReference>
<evidence type="ECO:0000256" key="2">
    <source>
        <dbReference type="ARBA" id="ARBA00022566"/>
    </source>
</evidence>
<dbReference type="FunFam" id="1.10.10.10:FF:000019">
    <property type="entry name" value="Crp/Fnr family transcriptional regulator"/>
    <property type="match status" value="1"/>
</dbReference>
<dbReference type="InterPro" id="IPR036388">
    <property type="entry name" value="WH-like_DNA-bd_sf"/>
</dbReference>
<dbReference type="GO" id="GO:0003677">
    <property type="term" value="F:DNA binding"/>
    <property type="evidence" value="ECO:0007669"/>
    <property type="project" value="UniProtKB-KW"/>
</dbReference>
<dbReference type="PANTHER" id="PTHR24567:SF74">
    <property type="entry name" value="HTH-TYPE TRANSCRIPTIONAL REGULATOR ARCR"/>
    <property type="match status" value="1"/>
</dbReference>